<sequence>MTKKRFVAAGLLLSLTPAWAADWPEVGEVHASFRVSTAHPHASLIIPDLDGRPLYRLSCHQGDYESAEEGDFDNMYHCKLWDARQPQPGPDLLWPTPQWNRARTRALFTLEQLMGSCAKDPYFGQVRSFRFRGMEMRLAVSDFRYPDMRRLLKEEVPFSFSLQLKVDVRPAPQAKAQYVGPAPQYCSSEFKLDPAGRLKETVQRGIDPATPSD</sequence>
<organism evidence="2 3">
    <name type="scientific">Chitinimonas lacunae</name>
    <dbReference type="NCBI Taxonomy" id="1963018"/>
    <lineage>
        <taxon>Bacteria</taxon>
        <taxon>Pseudomonadati</taxon>
        <taxon>Pseudomonadota</taxon>
        <taxon>Betaproteobacteria</taxon>
        <taxon>Neisseriales</taxon>
        <taxon>Chitinibacteraceae</taxon>
        <taxon>Chitinimonas</taxon>
    </lineage>
</organism>
<comment type="caution">
    <text evidence="2">The sequence shown here is derived from an EMBL/GenBank/DDBJ whole genome shotgun (WGS) entry which is preliminary data.</text>
</comment>
<accession>A0ABV8MNQ2</accession>
<keyword evidence="1" id="KW-0732">Signal</keyword>
<proteinExistence type="predicted"/>
<dbReference type="RefSeq" id="WP_378161773.1">
    <property type="nucleotide sequence ID" value="NZ_JBHSBU010000001.1"/>
</dbReference>
<dbReference type="EMBL" id="JBHSBU010000001">
    <property type="protein sequence ID" value="MFC4158753.1"/>
    <property type="molecule type" value="Genomic_DNA"/>
</dbReference>
<dbReference type="Proteomes" id="UP001595791">
    <property type="component" value="Unassembled WGS sequence"/>
</dbReference>
<keyword evidence="3" id="KW-1185">Reference proteome</keyword>
<gene>
    <name evidence="2" type="ORF">ACFOW7_05180</name>
</gene>
<protein>
    <submittedName>
        <fullName evidence="2">Uncharacterized protein</fullName>
    </submittedName>
</protein>
<evidence type="ECO:0000313" key="2">
    <source>
        <dbReference type="EMBL" id="MFC4158753.1"/>
    </source>
</evidence>
<reference evidence="3" key="1">
    <citation type="journal article" date="2019" name="Int. J. Syst. Evol. Microbiol.">
        <title>The Global Catalogue of Microorganisms (GCM) 10K type strain sequencing project: providing services to taxonomists for standard genome sequencing and annotation.</title>
        <authorList>
            <consortium name="The Broad Institute Genomics Platform"/>
            <consortium name="The Broad Institute Genome Sequencing Center for Infectious Disease"/>
            <person name="Wu L."/>
            <person name="Ma J."/>
        </authorList>
    </citation>
    <scope>NUCLEOTIDE SEQUENCE [LARGE SCALE GENOMIC DNA]</scope>
    <source>
        <strain evidence="3">LMG 29894</strain>
    </source>
</reference>
<evidence type="ECO:0000313" key="3">
    <source>
        <dbReference type="Proteomes" id="UP001595791"/>
    </source>
</evidence>
<feature type="signal peptide" evidence="1">
    <location>
        <begin position="1"/>
        <end position="20"/>
    </location>
</feature>
<name>A0ABV8MNQ2_9NEIS</name>
<feature type="chain" id="PRO_5046673821" evidence="1">
    <location>
        <begin position="21"/>
        <end position="213"/>
    </location>
</feature>
<evidence type="ECO:0000256" key="1">
    <source>
        <dbReference type="SAM" id="SignalP"/>
    </source>
</evidence>